<dbReference type="Pfam" id="PF00098">
    <property type="entry name" value="zf-CCHC"/>
    <property type="match status" value="1"/>
</dbReference>
<dbReference type="PROSITE" id="PS50158">
    <property type="entry name" value="ZF_CCHC"/>
    <property type="match status" value="1"/>
</dbReference>
<accession>A0A9J5YHD9</accession>
<dbReference type="AlphaFoldDB" id="A0A9J5YHD9"/>
<dbReference type="SUPFAM" id="SSF57756">
    <property type="entry name" value="Retrovirus zinc finger-like domains"/>
    <property type="match status" value="1"/>
</dbReference>
<dbReference type="SMART" id="SM00343">
    <property type="entry name" value="ZnF_C2HC"/>
    <property type="match status" value="1"/>
</dbReference>
<evidence type="ECO:0000259" key="3">
    <source>
        <dbReference type="PROSITE" id="PS50158"/>
    </source>
</evidence>
<comment type="caution">
    <text evidence="4">The sequence shown here is derived from an EMBL/GenBank/DDBJ whole genome shotgun (WGS) entry which is preliminary data.</text>
</comment>
<gene>
    <name evidence="4" type="ORF">H5410_031084</name>
</gene>
<feature type="domain" description="CCHC-type" evidence="3">
    <location>
        <begin position="48"/>
        <end position="63"/>
    </location>
</feature>
<feature type="compositionally biased region" description="Basic and acidic residues" evidence="2">
    <location>
        <begin position="1"/>
        <end position="13"/>
    </location>
</feature>
<reference evidence="4 5" key="1">
    <citation type="submission" date="2020-09" db="EMBL/GenBank/DDBJ databases">
        <title>De no assembly of potato wild relative species, Solanum commersonii.</title>
        <authorList>
            <person name="Cho K."/>
        </authorList>
    </citation>
    <scope>NUCLEOTIDE SEQUENCE [LARGE SCALE GENOMIC DNA]</scope>
    <source>
        <strain evidence="4">LZ3.2</strain>
        <tissue evidence="4">Leaf</tissue>
    </source>
</reference>
<dbReference type="Gene3D" id="4.10.60.10">
    <property type="entry name" value="Zinc finger, CCHC-type"/>
    <property type="match status" value="1"/>
</dbReference>
<keyword evidence="1" id="KW-0862">Zinc</keyword>
<feature type="non-terminal residue" evidence="4">
    <location>
        <position position="103"/>
    </location>
</feature>
<proteinExistence type="predicted"/>
<dbReference type="Proteomes" id="UP000824120">
    <property type="component" value="Chromosome 6"/>
</dbReference>
<organism evidence="4 5">
    <name type="scientific">Solanum commersonii</name>
    <name type="common">Commerson's wild potato</name>
    <name type="synonym">Commerson's nightshade</name>
    <dbReference type="NCBI Taxonomy" id="4109"/>
    <lineage>
        <taxon>Eukaryota</taxon>
        <taxon>Viridiplantae</taxon>
        <taxon>Streptophyta</taxon>
        <taxon>Embryophyta</taxon>
        <taxon>Tracheophyta</taxon>
        <taxon>Spermatophyta</taxon>
        <taxon>Magnoliopsida</taxon>
        <taxon>eudicotyledons</taxon>
        <taxon>Gunneridae</taxon>
        <taxon>Pentapetalae</taxon>
        <taxon>asterids</taxon>
        <taxon>lamiids</taxon>
        <taxon>Solanales</taxon>
        <taxon>Solanaceae</taxon>
        <taxon>Solanoideae</taxon>
        <taxon>Solaneae</taxon>
        <taxon>Solanum</taxon>
    </lineage>
</organism>
<keyword evidence="1" id="KW-0863">Zinc-finger</keyword>
<name>A0A9J5YHD9_SOLCO</name>
<keyword evidence="5" id="KW-1185">Reference proteome</keyword>
<dbReference type="OrthoDB" id="1324928at2759"/>
<dbReference type="InterPro" id="IPR036875">
    <property type="entry name" value="Znf_CCHC_sf"/>
</dbReference>
<dbReference type="GO" id="GO:0008270">
    <property type="term" value="F:zinc ion binding"/>
    <property type="evidence" value="ECO:0007669"/>
    <property type="project" value="UniProtKB-KW"/>
</dbReference>
<dbReference type="GO" id="GO:0003676">
    <property type="term" value="F:nucleic acid binding"/>
    <property type="evidence" value="ECO:0007669"/>
    <property type="project" value="InterPro"/>
</dbReference>
<evidence type="ECO:0000256" key="1">
    <source>
        <dbReference type="PROSITE-ProRule" id="PRU00047"/>
    </source>
</evidence>
<sequence length="103" mass="11568">MIRREGFEQCEGKKAHHSRDYSGAPPRSCEGHSGHSGISHQPTSHWGCFECGDMGHFVRDCPRTRCGGLHQEVVLLLVEVVVVEDHNLRAVVLTIMFFRVGKK</sequence>
<evidence type="ECO:0000256" key="2">
    <source>
        <dbReference type="SAM" id="MobiDB-lite"/>
    </source>
</evidence>
<protein>
    <recommendedName>
        <fullName evidence="3">CCHC-type domain-containing protein</fullName>
    </recommendedName>
</protein>
<dbReference type="EMBL" id="JACXVP010000006">
    <property type="protein sequence ID" value="KAG5599714.1"/>
    <property type="molecule type" value="Genomic_DNA"/>
</dbReference>
<keyword evidence="1" id="KW-0479">Metal-binding</keyword>
<evidence type="ECO:0000313" key="5">
    <source>
        <dbReference type="Proteomes" id="UP000824120"/>
    </source>
</evidence>
<evidence type="ECO:0000313" key="4">
    <source>
        <dbReference type="EMBL" id="KAG5599714.1"/>
    </source>
</evidence>
<dbReference type="InterPro" id="IPR001878">
    <property type="entry name" value="Znf_CCHC"/>
</dbReference>
<feature type="region of interest" description="Disordered" evidence="2">
    <location>
        <begin position="1"/>
        <end position="41"/>
    </location>
</feature>